<gene>
    <name evidence="3" type="ORF">BDK51DRAFT_25782</name>
</gene>
<dbReference type="GO" id="GO:0004721">
    <property type="term" value="F:phosphoprotein phosphatase activity"/>
    <property type="evidence" value="ECO:0007669"/>
    <property type="project" value="InterPro"/>
</dbReference>
<dbReference type="EMBL" id="KZ996607">
    <property type="protein sequence ID" value="RKO88603.1"/>
    <property type="molecule type" value="Genomic_DNA"/>
</dbReference>
<evidence type="ECO:0000313" key="4">
    <source>
        <dbReference type="Proteomes" id="UP000269721"/>
    </source>
</evidence>
<dbReference type="AlphaFoldDB" id="A0A4P9WAQ7"/>
<dbReference type="OrthoDB" id="9988524at2759"/>
<evidence type="ECO:0000259" key="2">
    <source>
        <dbReference type="PROSITE" id="PS50056"/>
    </source>
</evidence>
<accession>A0A4P9WAQ7</accession>
<dbReference type="InterPro" id="IPR026893">
    <property type="entry name" value="Tyr/Ser_Pase_IphP-type"/>
</dbReference>
<sequence>MALAMMSSKNRDLSSSSILRVAAPVFANKERSQNAGSSTKEKRKGSRRHTWRSWQQAGQRFAPSCEAMDGSAVVVHCTAGKDRTGVAVALLLKLCGVDDDLIVRDYAITETLMEYSDEHLTAMAATSRGAITFPMALAMMSSKPEAMTGFLRKLVDTYGSAAGYFSQCGVTAKELDATRAALVDVAPRPRPVWERALL</sequence>
<dbReference type="Proteomes" id="UP000269721">
    <property type="component" value="Unassembled WGS sequence"/>
</dbReference>
<dbReference type="InterPro" id="IPR016130">
    <property type="entry name" value="Tyr_Pase_AS"/>
</dbReference>
<keyword evidence="4" id="KW-1185">Reference proteome</keyword>
<organism evidence="3 4">
    <name type="scientific">Blyttiomyces helicus</name>
    <dbReference type="NCBI Taxonomy" id="388810"/>
    <lineage>
        <taxon>Eukaryota</taxon>
        <taxon>Fungi</taxon>
        <taxon>Fungi incertae sedis</taxon>
        <taxon>Chytridiomycota</taxon>
        <taxon>Chytridiomycota incertae sedis</taxon>
        <taxon>Chytridiomycetes</taxon>
        <taxon>Chytridiomycetes incertae sedis</taxon>
        <taxon>Blyttiomyces</taxon>
    </lineage>
</organism>
<dbReference type="Pfam" id="PF13350">
    <property type="entry name" value="Y_phosphatase3"/>
    <property type="match status" value="1"/>
</dbReference>
<name>A0A4P9WAQ7_9FUNG</name>
<proteinExistence type="predicted"/>
<dbReference type="PROSITE" id="PS00383">
    <property type="entry name" value="TYR_PHOSPHATASE_1"/>
    <property type="match status" value="1"/>
</dbReference>
<evidence type="ECO:0000313" key="3">
    <source>
        <dbReference type="EMBL" id="RKO88603.1"/>
    </source>
</evidence>
<dbReference type="InterPro" id="IPR000387">
    <property type="entry name" value="Tyr_Pase_dom"/>
</dbReference>
<evidence type="ECO:0000256" key="1">
    <source>
        <dbReference type="SAM" id="MobiDB-lite"/>
    </source>
</evidence>
<dbReference type="Gene3D" id="3.90.190.10">
    <property type="entry name" value="Protein tyrosine phosphatase superfamily"/>
    <property type="match status" value="1"/>
</dbReference>
<reference evidence="4" key="1">
    <citation type="journal article" date="2018" name="Nat. Microbiol.">
        <title>Leveraging single-cell genomics to expand the fungal tree of life.</title>
        <authorList>
            <person name="Ahrendt S.R."/>
            <person name="Quandt C.A."/>
            <person name="Ciobanu D."/>
            <person name="Clum A."/>
            <person name="Salamov A."/>
            <person name="Andreopoulos B."/>
            <person name="Cheng J.F."/>
            <person name="Woyke T."/>
            <person name="Pelin A."/>
            <person name="Henrissat B."/>
            <person name="Reynolds N.K."/>
            <person name="Benny G.L."/>
            <person name="Smith M.E."/>
            <person name="James T.Y."/>
            <person name="Grigoriev I.V."/>
        </authorList>
    </citation>
    <scope>NUCLEOTIDE SEQUENCE [LARGE SCALE GENOMIC DNA]</scope>
</reference>
<dbReference type="InterPro" id="IPR029021">
    <property type="entry name" value="Prot-tyrosine_phosphatase-like"/>
</dbReference>
<feature type="region of interest" description="Disordered" evidence="1">
    <location>
        <begin position="30"/>
        <end position="53"/>
    </location>
</feature>
<feature type="compositionally biased region" description="Basic residues" evidence="1">
    <location>
        <begin position="41"/>
        <end position="51"/>
    </location>
</feature>
<dbReference type="PROSITE" id="PS50056">
    <property type="entry name" value="TYR_PHOSPHATASE_2"/>
    <property type="match status" value="1"/>
</dbReference>
<protein>
    <submittedName>
        <fullName evidence="3">Protein-tyrosine phosphatase-like protein</fullName>
    </submittedName>
</protein>
<feature type="domain" description="Tyrosine specific protein phosphatases" evidence="2">
    <location>
        <begin position="59"/>
        <end position="92"/>
    </location>
</feature>
<dbReference type="SUPFAM" id="SSF52799">
    <property type="entry name" value="(Phosphotyrosine protein) phosphatases II"/>
    <property type="match status" value="1"/>
</dbReference>